<dbReference type="AlphaFoldDB" id="A0A1G2UUF1"/>
<reference evidence="3 4" key="1">
    <citation type="journal article" date="2016" name="Nat. Commun.">
        <title>Thousands of microbial genomes shed light on interconnected biogeochemical processes in an aquifer system.</title>
        <authorList>
            <person name="Anantharaman K."/>
            <person name="Brown C.T."/>
            <person name="Hug L.A."/>
            <person name="Sharon I."/>
            <person name="Castelle C.J."/>
            <person name="Probst A.J."/>
            <person name="Thomas B.C."/>
            <person name="Singh A."/>
            <person name="Wilkins M.J."/>
            <person name="Karaoz U."/>
            <person name="Brodie E.L."/>
            <person name="Williams K.H."/>
            <person name="Hubbard S.S."/>
            <person name="Banfield J.F."/>
        </authorList>
    </citation>
    <scope>NUCLEOTIDE SEQUENCE [LARGE SCALE GENOMIC DNA]</scope>
</reference>
<dbReference type="InterPro" id="IPR036424">
    <property type="entry name" value="UPP_synth-like_sf"/>
</dbReference>
<dbReference type="Gene3D" id="3.40.1180.10">
    <property type="entry name" value="Decaprenyl diphosphate synthase-like"/>
    <property type="match status" value="1"/>
</dbReference>
<feature type="binding site" evidence="2">
    <location>
        <position position="21"/>
    </location>
    <ligand>
        <name>substrate</name>
    </ligand>
</feature>
<name>A0A1G2UUF1_9BACT</name>
<feature type="binding site" evidence="2">
    <location>
        <position position="29"/>
    </location>
    <ligand>
        <name>substrate</name>
    </ligand>
</feature>
<feature type="binding site" evidence="2">
    <location>
        <position position="68"/>
    </location>
    <ligand>
        <name>substrate</name>
    </ligand>
</feature>
<accession>A0A1G2UUF1</accession>
<evidence type="ECO:0000256" key="2">
    <source>
        <dbReference type="HAMAP-Rule" id="MF_01139"/>
    </source>
</evidence>
<dbReference type="InterPro" id="IPR001441">
    <property type="entry name" value="UPP_synth-like"/>
</dbReference>
<evidence type="ECO:0000313" key="3">
    <source>
        <dbReference type="EMBL" id="OHB13001.1"/>
    </source>
</evidence>
<keyword evidence="2" id="KW-0460">Magnesium</keyword>
<dbReference type="GO" id="GO:0000287">
    <property type="term" value="F:magnesium ion binding"/>
    <property type="evidence" value="ECO:0007669"/>
    <property type="project" value="UniProtKB-UniRule"/>
</dbReference>
<dbReference type="GO" id="GO:0045547">
    <property type="term" value="F:ditrans,polycis-polyprenyl diphosphate synthase [(2E,6E)-farnesyl diphosphate specific] activity"/>
    <property type="evidence" value="ECO:0007669"/>
    <property type="project" value="TreeGrafter"/>
</dbReference>
<feature type="binding site" evidence="2">
    <location>
        <position position="33"/>
    </location>
    <ligand>
        <name>substrate</name>
    </ligand>
</feature>
<dbReference type="NCBIfam" id="TIGR00055">
    <property type="entry name" value="uppS"/>
    <property type="match status" value="1"/>
</dbReference>
<dbReference type="PANTHER" id="PTHR10291">
    <property type="entry name" value="DEHYDRODOLICHYL DIPHOSPHATE SYNTHASE FAMILY MEMBER"/>
    <property type="match status" value="1"/>
</dbReference>
<comment type="similarity">
    <text evidence="2">Belongs to the UPP synthase family.</text>
</comment>
<comment type="cofactor">
    <cofactor evidence="2">
        <name>Mg(2+)</name>
        <dbReference type="ChEBI" id="CHEBI:18420"/>
    </cofactor>
    <text evidence="2">Binds 2 magnesium ions per subunit.</text>
</comment>
<sequence>MSEKSKIPNCVGIILDGNRRWAKSKGLPKLEGHRVGLLTTLKNTVKFVRDLGIKHLAVFMFSTENWNREPVEVSYLMNLFRESIKKEIDELGKEGVRVRFIGQRQRFSSDLQKSMNDAERDTANNSAITLWACMSYGGRAEIIEAAKSICSSGQEITEKTFSEHLWSSGMPDPDIIIRTSGEQRLSGFLTWQGVYSELFFTKTFWPDFSKEEFLKILDEYNERERRNGK</sequence>
<dbReference type="EMBL" id="MHWT01000007">
    <property type="protein sequence ID" value="OHB13001.1"/>
    <property type="molecule type" value="Genomic_DNA"/>
</dbReference>
<feature type="binding site" evidence="2">
    <location>
        <begin position="62"/>
        <end position="64"/>
    </location>
    <ligand>
        <name>substrate</name>
    </ligand>
</feature>
<feature type="active site" evidence="2">
    <location>
        <position position="16"/>
    </location>
</feature>
<evidence type="ECO:0000313" key="4">
    <source>
        <dbReference type="Proteomes" id="UP000176558"/>
    </source>
</evidence>
<dbReference type="Proteomes" id="UP000176558">
    <property type="component" value="Unassembled WGS sequence"/>
</dbReference>
<dbReference type="HAMAP" id="MF_01139">
    <property type="entry name" value="ISPT"/>
    <property type="match status" value="1"/>
</dbReference>
<dbReference type="Pfam" id="PF01255">
    <property type="entry name" value="Prenyltransf"/>
    <property type="match status" value="1"/>
</dbReference>
<keyword evidence="2" id="KW-0479">Metal-binding</keyword>
<protein>
    <recommendedName>
        <fullName evidence="2">Isoprenyl transferase</fullName>
        <ecNumber evidence="2">2.5.1.-</ecNumber>
    </recommendedName>
</protein>
<dbReference type="SUPFAM" id="SSF64005">
    <property type="entry name" value="Undecaprenyl diphosphate synthase"/>
    <property type="match status" value="1"/>
</dbReference>
<comment type="subunit">
    <text evidence="2">Homodimer.</text>
</comment>
<feature type="binding site" evidence="2">
    <location>
        <position position="197"/>
    </location>
    <ligand>
        <name>Mg(2+)</name>
        <dbReference type="ChEBI" id="CHEBI:18420"/>
    </ligand>
</feature>
<feature type="active site" description="Proton acceptor" evidence="2">
    <location>
        <position position="65"/>
    </location>
</feature>
<evidence type="ECO:0000256" key="1">
    <source>
        <dbReference type="ARBA" id="ARBA00022679"/>
    </source>
</evidence>
<feature type="binding site" evidence="2">
    <location>
        <begin position="17"/>
        <end position="20"/>
    </location>
    <ligand>
        <name>substrate</name>
    </ligand>
</feature>
<organism evidence="3 4">
    <name type="scientific">Candidatus Zambryskibacteria bacterium RIFCSPLOWO2_12_FULL_39_23</name>
    <dbReference type="NCBI Taxonomy" id="1802776"/>
    <lineage>
        <taxon>Bacteria</taxon>
        <taxon>Candidatus Zambryskiibacteriota</taxon>
    </lineage>
</organism>
<feature type="binding site" evidence="2">
    <location>
        <position position="178"/>
    </location>
    <ligand>
        <name>substrate</name>
    </ligand>
</feature>
<feature type="binding site" evidence="2">
    <location>
        <position position="16"/>
    </location>
    <ligand>
        <name>Mg(2+)</name>
        <dbReference type="ChEBI" id="CHEBI:18420"/>
    </ligand>
</feature>
<dbReference type="EC" id="2.5.1.-" evidence="2"/>
<keyword evidence="1 2" id="KW-0808">Transferase</keyword>
<comment type="caution">
    <text evidence="3">The sequence shown here is derived from an EMBL/GenBank/DDBJ whole genome shotgun (WGS) entry which is preliminary data.</text>
</comment>
<dbReference type="CDD" id="cd00475">
    <property type="entry name" value="Cis_IPPS"/>
    <property type="match status" value="1"/>
</dbReference>
<proteinExistence type="inferred from homology"/>
<feature type="binding site" evidence="2">
    <location>
        <position position="66"/>
    </location>
    <ligand>
        <name>substrate</name>
    </ligand>
</feature>
<dbReference type="PROSITE" id="PS01066">
    <property type="entry name" value="UPP_SYNTHASE"/>
    <property type="match status" value="1"/>
</dbReference>
<feature type="binding site" evidence="2">
    <location>
        <begin position="184"/>
        <end position="186"/>
    </location>
    <ligand>
        <name>substrate</name>
    </ligand>
</feature>
<dbReference type="InterPro" id="IPR018520">
    <property type="entry name" value="UPP_synth-like_CS"/>
</dbReference>
<gene>
    <name evidence="3" type="ORF">A3G99_02305</name>
</gene>
<comment type="function">
    <text evidence="2">Catalyzes the condensation of isopentenyl diphosphate (IPP) with allylic pyrophosphates generating different type of terpenoids.</text>
</comment>
<dbReference type="GO" id="GO:0016094">
    <property type="term" value="P:polyprenol biosynthetic process"/>
    <property type="evidence" value="ECO:0007669"/>
    <property type="project" value="TreeGrafter"/>
</dbReference>
<dbReference type="PANTHER" id="PTHR10291:SF0">
    <property type="entry name" value="DEHYDRODOLICHYL DIPHOSPHATE SYNTHASE 2"/>
    <property type="match status" value="1"/>
</dbReference>